<evidence type="ECO:0000256" key="2">
    <source>
        <dbReference type="ARBA" id="ARBA00022475"/>
    </source>
</evidence>
<accession>A0A4Y8WPA3</accession>
<evidence type="ECO:0000256" key="5">
    <source>
        <dbReference type="ARBA" id="ARBA00023136"/>
    </source>
</evidence>
<dbReference type="GO" id="GO:0015920">
    <property type="term" value="P:lipopolysaccharide transport"/>
    <property type="evidence" value="ECO:0007669"/>
    <property type="project" value="TreeGrafter"/>
</dbReference>
<evidence type="ECO:0000256" key="4">
    <source>
        <dbReference type="ARBA" id="ARBA00022989"/>
    </source>
</evidence>
<keyword evidence="4" id="KW-1133">Transmembrane helix</keyword>
<dbReference type="Proteomes" id="UP000297225">
    <property type="component" value="Unassembled WGS sequence"/>
</dbReference>
<evidence type="ECO:0000256" key="1">
    <source>
        <dbReference type="ARBA" id="ARBA00004651"/>
    </source>
</evidence>
<dbReference type="RefSeq" id="WP_134849033.1">
    <property type="nucleotide sequence ID" value="NZ_CP197400.1"/>
</dbReference>
<dbReference type="InterPro" id="IPR005495">
    <property type="entry name" value="LptG/LptF_permease"/>
</dbReference>
<dbReference type="PANTHER" id="PTHR33529:SF8">
    <property type="entry name" value="PERMEASE, YJGP_YJGQ FAMILY"/>
    <property type="match status" value="1"/>
</dbReference>
<keyword evidence="5" id="KW-0472">Membrane</keyword>
<dbReference type="AlphaFoldDB" id="A0A4Y8WPA3"/>
<dbReference type="Pfam" id="PF03739">
    <property type="entry name" value="LptF_LptG"/>
    <property type="match status" value="1"/>
</dbReference>
<dbReference type="GO" id="GO:0043190">
    <property type="term" value="C:ATP-binding cassette (ABC) transporter complex"/>
    <property type="evidence" value="ECO:0007669"/>
    <property type="project" value="TreeGrafter"/>
</dbReference>
<comment type="caution">
    <text evidence="6">The sequence shown here is derived from an EMBL/GenBank/DDBJ whole genome shotgun (WGS) entry which is preliminary data.</text>
</comment>
<proteinExistence type="predicted"/>
<gene>
    <name evidence="6" type="ORF">E4P47_06435</name>
</gene>
<dbReference type="STRING" id="1122973.GCA_000379925_00720"/>
<evidence type="ECO:0000313" key="7">
    <source>
        <dbReference type="Proteomes" id="UP000297225"/>
    </source>
</evidence>
<dbReference type="OrthoDB" id="9807977at2"/>
<evidence type="ECO:0000313" key="6">
    <source>
        <dbReference type="EMBL" id="TFH94696.1"/>
    </source>
</evidence>
<name>A0A4Y8WPA3_9PORP</name>
<protein>
    <submittedName>
        <fullName evidence="6">YjgP/YjgQ family permease</fullName>
    </submittedName>
</protein>
<reference evidence="6 7" key="1">
    <citation type="submission" date="2019-03" db="EMBL/GenBank/DDBJ databases">
        <title>Porphyromonas levii Isolated from the Uterus of Dairy Cows.</title>
        <authorList>
            <person name="Francis A.M."/>
        </authorList>
    </citation>
    <scope>NUCLEOTIDE SEQUENCE [LARGE SCALE GENOMIC DNA]</scope>
    <source>
        <strain evidence="6 7">AF5678</strain>
    </source>
</reference>
<dbReference type="PANTHER" id="PTHR33529">
    <property type="entry name" value="SLR0882 PROTEIN-RELATED"/>
    <property type="match status" value="1"/>
</dbReference>
<keyword evidence="2" id="KW-1003">Cell membrane</keyword>
<comment type="subcellular location">
    <subcellularLocation>
        <location evidence="1">Cell membrane</location>
        <topology evidence="1">Multi-pass membrane protein</topology>
    </subcellularLocation>
</comment>
<keyword evidence="7" id="KW-1185">Reference proteome</keyword>
<sequence length="368" mass="41717">MRLRDKIYNKLGITRIDKYIIKRFLSTFVFSLLLILLIIVVIDIQEKMEEFMNPALPLSRILEYYVALVPYFANLLAPLFIFIAVVFFTSKLAARSEIIAMQAAGMSFKRILRPYMISAAIIAVIAFVFSGWIIPRLNVTRISFTNTYVQNQKVEVDENIQAAVAPGEIVYFSTFDSRENMGYNFSLQKFVDNTLVSQLTAPRISYDSLHHWTVYDYQIRTFEGLKEHNEYGAQLDTLLILTPADLLISREDGEQLTNTELSTYIAQQKNRGVGNIQAFQVEYYRRYASIMAAFILTIIGVSLSARKVKGGLGFNMAIGLFLAFAYILLFTISSAYAISGALTPLVAAWLPNLIYTPIAFALYLKAPR</sequence>
<dbReference type="EMBL" id="SPNC01000094">
    <property type="protein sequence ID" value="TFH94696.1"/>
    <property type="molecule type" value="Genomic_DNA"/>
</dbReference>
<organism evidence="6 7">
    <name type="scientific">Porphyromonas levii</name>
    <dbReference type="NCBI Taxonomy" id="28114"/>
    <lineage>
        <taxon>Bacteria</taxon>
        <taxon>Pseudomonadati</taxon>
        <taxon>Bacteroidota</taxon>
        <taxon>Bacteroidia</taxon>
        <taxon>Bacteroidales</taxon>
        <taxon>Porphyromonadaceae</taxon>
        <taxon>Porphyromonas</taxon>
    </lineage>
</organism>
<keyword evidence="3" id="KW-0812">Transmembrane</keyword>
<evidence type="ECO:0000256" key="3">
    <source>
        <dbReference type="ARBA" id="ARBA00022692"/>
    </source>
</evidence>